<evidence type="ECO:0000256" key="4">
    <source>
        <dbReference type="ARBA" id="ARBA00044777"/>
    </source>
</evidence>
<gene>
    <name evidence="5" type="primary">scpA</name>
    <name evidence="6" type="ORF">HR057_01665</name>
</gene>
<comment type="caution">
    <text evidence="6">The sequence shown here is derived from an EMBL/GenBank/DDBJ whole genome shotgun (WGS) entry which is preliminary data.</text>
</comment>
<dbReference type="Gene3D" id="6.10.250.2410">
    <property type="match status" value="1"/>
</dbReference>
<reference evidence="6" key="1">
    <citation type="submission" date="2020-06" db="EMBL/GenBank/DDBJ databases">
        <title>A novel thermopfilic bacterium from Erzurum, Turkey.</title>
        <authorList>
            <person name="Adiguzel A."/>
            <person name="Ay H."/>
            <person name="Baltaci M.O."/>
        </authorList>
    </citation>
    <scope>NUCLEOTIDE SEQUENCE</scope>
    <source>
        <strain evidence="6">P2</strain>
    </source>
</reference>
<dbReference type="GO" id="GO:0005737">
    <property type="term" value="C:cytoplasm"/>
    <property type="evidence" value="ECO:0007669"/>
    <property type="project" value="UniProtKB-SubCell"/>
</dbReference>
<accession>A0A8J8K779</accession>
<dbReference type="GO" id="GO:0051301">
    <property type="term" value="P:cell division"/>
    <property type="evidence" value="ECO:0007669"/>
    <property type="project" value="UniProtKB-KW"/>
</dbReference>
<dbReference type="RefSeq" id="WP_173729647.1">
    <property type="nucleotide sequence ID" value="NZ_JABTTE010000001.1"/>
</dbReference>
<evidence type="ECO:0000313" key="6">
    <source>
        <dbReference type="EMBL" id="NSL50466.1"/>
    </source>
</evidence>
<comment type="subcellular location">
    <subcellularLocation>
        <location evidence="5">Cytoplasm</location>
    </subcellularLocation>
    <text evidence="5">Associated with two foci at the outer edges of the nucleoid region in young cells, and at four foci within both cell halves in older cells.</text>
</comment>
<dbReference type="Gene3D" id="1.10.10.580">
    <property type="entry name" value="Structural maintenance of chromosome 1. Chain E"/>
    <property type="match status" value="1"/>
</dbReference>
<evidence type="ECO:0000256" key="2">
    <source>
        <dbReference type="ARBA" id="ARBA00022829"/>
    </source>
</evidence>
<organism evidence="6 7">
    <name type="scientific">Calidifontibacillus erzurumensis</name>
    <dbReference type="NCBI Taxonomy" id="2741433"/>
    <lineage>
        <taxon>Bacteria</taxon>
        <taxon>Bacillati</taxon>
        <taxon>Bacillota</taxon>
        <taxon>Bacilli</taxon>
        <taxon>Bacillales</taxon>
        <taxon>Bacillaceae</taxon>
        <taxon>Calidifontibacillus/Schinkia group</taxon>
        <taxon>Calidifontibacillus</taxon>
    </lineage>
</organism>
<sequence length="255" mass="30334">MEYNVKLDSFEGPLDLLLHLINRYEIDIYDIPMAQITEQYLRYIHTMQELKLDVASEYLVMAATLLAIKSKMLLPKTEETLEEELEYSGDEIEEDPREELMKRLIEYKKYKEAAIQLKEYEQKRGQLFTKPPSNLAPYMPGEKERPFTDVSLYDMLSALERLLERKKWREPKTAKVERQDIPIQIRMEQILNELKRSNGRISFYSLFPIYEKSHIVITFLAILELMKNQMIRCEQEKNFDNIWIYTMKGANGDEA</sequence>
<dbReference type="NCBIfam" id="NF000995">
    <property type="entry name" value="PRK00104.1-4"/>
    <property type="match status" value="1"/>
</dbReference>
<evidence type="ECO:0000256" key="5">
    <source>
        <dbReference type="HAMAP-Rule" id="MF_01805"/>
    </source>
</evidence>
<dbReference type="EMBL" id="JABTTE010000001">
    <property type="protein sequence ID" value="NSL50466.1"/>
    <property type="molecule type" value="Genomic_DNA"/>
</dbReference>
<comment type="similarity">
    <text evidence="5">Belongs to the ScpA family.</text>
</comment>
<dbReference type="GO" id="GO:0007059">
    <property type="term" value="P:chromosome segregation"/>
    <property type="evidence" value="ECO:0007669"/>
    <property type="project" value="UniProtKB-UniRule"/>
</dbReference>
<evidence type="ECO:0000256" key="3">
    <source>
        <dbReference type="ARBA" id="ARBA00023306"/>
    </source>
</evidence>
<evidence type="ECO:0000313" key="7">
    <source>
        <dbReference type="Proteomes" id="UP000625804"/>
    </source>
</evidence>
<dbReference type="InterPro" id="IPR003768">
    <property type="entry name" value="ScpA"/>
</dbReference>
<comment type="subunit">
    <text evidence="5">Component of a cohesin-like complex composed of ScpA, ScpB and the Smc homodimer, in which ScpA and ScpB bind to the head domain of Smc. The presence of the three proteins is required for the association of the complex with DNA.</text>
</comment>
<dbReference type="PANTHER" id="PTHR33969">
    <property type="entry name" value="SEGREGATION AND CONDENSATION PROTEIN A"/>
    <property type="match status" value="1"/>
</dbReference>
<evidence type="ECO:0000256" key="1">
    <source>
        <dbReference type="ARBA" id="ARBA00022618"/>
    </source>
</evidence>
<dbReference type="PANTHER" id="PTHR33969:SF2">
    <property type="entry name" value="SEGREGATION AND CONDENSATION PROTEIN A"/>
    <property type="match status" value="1"/>
</dbReference>
<dbReference type="HAMAP" id="MF_01805">
    <property type="entry name" value="ScpA"/>
    <property type="match status" value="1"/>
</dbReference>
<keyword evidence="2 5" id="KW-0159">Chromosome partition</keyword>
<keyword evidence="1 5" id="KW-0132">Cell division</keyword>
<protein>
    <recommendedName>
        <fullName evidence="4 5">Segregation and condensation protein A</fullName>
    </recommendedName>
</protein>
<name>A0A8J8K779_9BACI</name>
<keyword evidence="3 5" id="KW-0131">Cell cycle</keyword>
<proteinExistence type="inferred from homology"/>
<dbReference type="GO" id="GO:0006260">
    <property type="term" value="P:DNA replication"/>
    <property type="evidence" value="ECO:0007669"/>
    <property type="project" value="UniProtKB-UniRule"/>
</dbReference>
<keyword evidence="7" id="KW-1185">Reference proteome</keyword>
<keyword evidence="5" id="KW-0963">Cytoplasm</keyword>
<dbReference type="Pfam" id="PF02616">
    <property type="entry name" value="SMC_ScpA"/>
    <property type="match status" value="1"/>
</dbReference>
<dbReference type="InterPro" id="IPR023093">
    <property type="entry name" value="ScpA-like_C"/>
</dbReference>
<dbReference type="Proteomes" id="UP000625804">
    <property type="component" value="Unassembled WGS sequence"/>
</dbReference>
<dbReference type="AlphaFoldDB" id="A0A8J8K779"/>
<comment type="function">
    <text evidence="5">Participates in chromosomal partition during cell division. May act via the formation of a condensin-like complex containing Smc and ScpB that pull DNA away from mid-cell into both cell halves.</text>
</comment>